<dbReference type="PANTHER" id="PTHR30329:SF21">
    <property type="entry name" value="LIPOPROTEIN YIAD-RELATED"/>
    <property type="match status" value="1"/>
</dbReference>
<evidence type="ECO:0000313" key="7">
    <source>
        <dbReference type="EMBL" id="GAE17209.1"/>
    </source>
</evidence>
<accession>W4PDE7</accession>
<dbReference type="PANTHER" id="PTHR30329">
    <property type="entry name" value="STATOR ELEMENT OF FLAGELLAR MOTOR COMPLEX"/>
    <property type="match status" value="1"/>
</dbReference>
<dbReference type="Gene3D" id="3.30.1330.60">
    <property type="entry name" value="OmpA-like domain"/>
    <property type="match status" value="1"/>
</dbReference>
<protein>
    <submittedName>
        <fullName evidence="7">OmpA</fullName>
    </submittedName>
</protein>
<comment type="subcellular location">
    <subcellularLocation>
        <location evidence="1">Cell outer membrane</location>
    </subcellularLocation>
</comment>
<feature type="chain" id="PRO_5004846391" evidence="5">
    <location>
        <begin position="27"/>
        <end position="400"/>
    </location>
</feature>
<dbReference type="Proteomes" id="UP000018861">
    <property type="component" value="Unassembled WGS sequence"/>
</dbReference>
<name>W4PDE7_9BACE</name>
<proteinExistence type="predicted"/>
<dbReference type="SUPFAM" id="SSF103088">
    <property type="entry name" value="OmpA-like"/>
    <property type="match status" value="1"/>
</dbReference>
<evidence type="ECO:0000256" key="4">
    <source>
        <dbReference type="PROSITE-ProRule" id="PRU00473"/>
    </source>
</evidence>
<dbReference type="EMBL" id="BAIQ01000074">
    <property type="protein sequence ID" value="GAE17209.1"/>
    <property type="molecule type" value="Genomic_DNA"/>
</dbReference>
<evidence type="ECO:0000256" key="5">
    <source>
        <dbReference type="SAM" id="SignalP"/>
    </source>
</evidence>
<dbReference type="PRINTS" id="PR01021">
    <property type="entry name" value="OMPADOMAIN"/>
</dbReference>
<dbReference type="InterPro" id="IPR036737">
    <property type="entry name" value="OmpA-like_sf"/>
</dbReference>
<evidence type="ECO:0000256" key="1">
    <source>
        <dbReference type="ARBA" id="ARBA00004442"/>
    </source>
</evidence>
<feature type="domain" description="OmpA-like" evidence="6">
    <location>
        <begin position="271"/>
        <end position="389"/>
    </location>
</feature>
<dbReference type="CDD" id="cd07185">
    <property type="entry name" value="OmpA_C-like"/>
    <property type="match status" value="1"/>
</dbReference>
<organism evidence="7 8">
    <name type="scientific">Bacteroides pyogenes JCM 6292</name>
    <dbReference type="NCBI Taxonomy" id="1235809"/>
    <lineage>
        <taxon>Bacteria</taxon>
        <taxon>Pseudomonadati</taxon>
        <taxon>Bacteroidota</taxon>
        <taxon>Bacteroidia</taxon>
        <taxon>Bacteroidales</taxon>
        <taxon>Bacteroidaceae</taxon>
        <taxon>Bacteroides</taxon>
    </lineage>
</organism>
<comment type="caution">
    <text evidence="7">The sequence shown here is derived from an EMBL/GenBank/DDBJ whole genome shotgun (WGS) entry which is preliminary data.</text>
</comment>
<dbReference type="AlphaFoldDB" id="W4PDE7"/>
<dbReference type="InterPro" id="IPR006664">
    <property type="entry name" value="OMP_bac"/>
</dbReference>
<feature type="signal peptide" evidence="5">
    <location>
        <begin position="1"/>
        <end position="26"/>
    </location>
</feature>
<keyword evidence="5" id="KW-0732">Signal</keyword>
<gene>
    <name evidence="7" type="ORF">JCM6292_3786</name>
</gene>
<sequence>MKLVYKLYVCLLVLLLIGTAALKAQNADQDTRQRKPKRAWEIGAGGMLINWDRVSVTGFQSTPDQYLYHLKVKHLLGGANLYIARELNRWFYLDLQGTAGFAGKEEGTSNDSKNNYTLMGGLGLQWRLSPMFRSKYVEPYLRVGGNVLHKNFLTTGTGVFYNDPTGQAGWISDDTWNEKGYSHDKKTYFPVSFGAGVNAWLNNSLGLGLQGEYLTPFNKKAPRFAQITLRVMWRIGGHDKRPAPVVRYVEVDRPVERIVERIVEKEVRVPAERNICEMFDNVNFEFDKYVLTAESETILDKAADILKENIGSRFLITGYTDARGTDAYNMQLSRNRAKAVVDALVKRGVPADMLKWRGVGKRAVSVPASESVNVRLGDRKVTIERITKSEYWNKLPDRQD</sequence>
<keyword evidence="2 4" id="KW-0472">Membrane</keyword>
<dbReference type="Gene3D" id="2.40.160.20">
    <property type="match status" value="1"/>
</dbReference>
<evidence type="ECO:0000256" key="2">
    <source>
        <dbReference type="ARBA" id="ARBA00023136"/>
    </source>
</evidence>
<evidence type="ECO:0000256" key="3">
    <source>
        <dbReference type="ARBA" id="ARBA00023237"/>
    </source>
</evidence>
<dbReference type="Pfam" id="PF00691">
    <property type="entry name" value="OmpA"/>
    <property type="match status" value="1"/>
</dbReference>
<evidence type="ECO:0000259" key="6">
    <source>
        <dbReference type="PROSITE" id="PS51123"/>
    </source>
</evidence>
<reference evidence="7 8" key="1">
    <citation type="journal article" date="2014" name="Genome Announc.">
        <title>Draft Genome Sequences of Three Strains of Bacteroides pyogenes Isolated from a Cat and Swine.</title>
        <authorList>
            <person name="Sakamoto M."/>
            <person name="Oshima K."/>
            <person name="Suda W."/>
            <person name="Kitamura K."/>
            <person name="Iida T."/>
            <person name="Hattori M."/>
            <person name="Ohkuma M."/>
        </authorList>
    </citation>
    <scope>NUCLEOTIDE SEQUENCE [LARGE SCALE GENOMIC DNA]</scope>
    <source>
        <strain evidence="7 8">JCM 6292</strain>
    </source>
</reference>
<dbReference type="InterPro" id="IPR050330">
    <property type="entry name" value="Bact_OuterMem_StrucFunc"/>
</dbReference>
<evidence type="ECO:0000313" key="8">
    <source>
        <dbReference type="Proteomes" id="UP000018861"/>
    </source>
</evidence>
<dbReference type="InterPro" id="IPR006665">
    <property type="entry name" value="OmpA-like"/>
</dbReference>
<dbReference type="GO" id="GO:0009279">
    <property type="term" value="C:cell outer membrane"/>
    <property type="evidence" value="ECO:0007669"/>
    <property type="project" value="UniProtKB-SubCell"/>
</dbReference>
<keyword evidence="3" id="KW-0998">Cell outer membrane</keyword>
<dbReference type="PROSITE" id="PS51123">
    <property type="entry name" value="OMPA_2"/>
    <property type="match status" value="1"/>
</dbReference>